<dbReference type="GO" id="GO:0016757">
    <property type="term" value="F:glycosyltransferase activity"/>
    <property type="evidence" value="ECO:0007669"/>
    <property type="project" value="InterPro"/>
</dbReference>
<accession>A0A1F5H4Z3</accession>
<feature type="domain" description="Glycosyltransferase subfamily 4-like N-terminal" evidence="2">
    <location>
        <begin position="20"/>
        <end position="178"/>
    </location>
</feature>
<dbReference type="InterPro" id="IPR050194">
    <property type="entry name" value="Glycosyltransferase_grp1"/>
</dbReference>
<dbReference type="PANTHER" id="PTHR45947">
    <property type="entry name" value="SULFOQUINOVOSYL TRANSFERASE SQD2"/>
    <property type="match status" value="1"/>
</dbReference>
<comment type="caution">
    <text evidence="3">The sequence shown here is derived from an EMBL/GenBank/DDBJ whole genome shotgun (WGS) entry which is preliminary data.</text>
</comment>
<proteinExistence type="predicted"/>
<feature type="domain" description="Glycosyl transferase family 1" evidence="1">
    <location>
        <begin position="192"/>
        <end position="352"/>
    </location>
</feature>
<organism evidence="3 4">
    <name type="scientific">Candidatus Curtissbacteria bacterium RIFCSPLOWO2_01_FULL_42_50</name>
    <dbReference type="NCBI Taxonomy" id="1797730"/>
    <lineage>
        <taxon>Bacteria</taxon>
        <taxon>Candidatus Curtissiibacteriota</taxon>
    </lineage>
</organism>
<name>A0A1F5H4Z3_9BACT</name>
<dbReference type="PANTHER" id="PTHR45947:SF3">
    <property type="entry name" value="SULFOQUINOVOSYL TRANSFERASE SQD2"/>
    <property type="match status" value="1"/>
</dbReference>
<evidence type="ECO:0000259" key="1">
    <source>
        <dbReference type="Pfam" id="PF00534"/>
    </source>
</evidence>
<sequence length="378" mass="42287">MKIAIVAEAVEIHSGSRAEVELAKQFAKMGHKVTFYAHFKPSTSQAKQELEGAGVKVTLIKSPEIKFIGRFIGALSLTRALKKDQPQIISAHTTLPFLIASRLSGIKVVSTYYGTQLDVWLDKIFPKSPSFLDKIINLILNLAVKTVAFAQVSLADKIITQTNYCREELKKLYGKTAPVVFWGDAPPHLSKFKKPKTNQPEIRLLSVSRIIPYKGFHILIEIVTQLAERFNNLKLTIIGSHPNKKYLSYLRKIKPKNVDIIVDASDEVLANHYQKCDIYVTCDKFLFFGQPILEAATFQTPAIALNCAAAGEVVINGKTGFVAKNSDEFKKLLVKLINSPQLRIKLGKGAKNFASKHTWERCAKNYLKILSKWASQCQ</sequence>
<dbReference type="InterPro" id="IPR001296">
    <property type="entry name" value="Glyco_trans_1"/>
</dbReference>
<gene>
    <name evidence="3" type="ORF">A3B54_01550</name>
</gene>
<dbReference type="CDD" id="cd03801">
    <property type="entry name" value="GT4_PimA-like"/>
    <property type="match status" value="1"/>
</dbReference>
<evidence type="ECO:0008006" key="5">
    <source>
        <dbReference type="Google" id="ProtNLM"/>
    </source>
</evidence>
<evidence type="ECO:0000313" key="4">
    <source>
        <dbReference type="Proteomes" id="UP000177039"/>
    </source>
</evidence>
<reference evidence="3 4" key="1">
    <citation type="journal article" date="2016" name="Nat. Commun.">
        <title>Thousands of microbial genomes shed light on interconnected biogeochemical processes in an aquifer system.</title>
        <authorList>
            <person name="Anantharaman K."/>
            <person name="Brown C.T."/>
            <person name="Hug L.A."/>
            <person name="Sharon I."/>
            <person name="Castelle C.J."/>
            <person name="Probst A.J."/>
            <person name="Thomas B.C."/>
            <person name="Singh A."/>
            <person name="Wilkins M.J."/>
            <person name="Karaoz U."/>
            <person name="Brodie E.L."/>
            <person name="Williams K.H."/>
            <person name="Hubbard S.S."/>
            <person name="Banfield J.F."/>
        </authorList>
    </citation>
    <scope>NUCLEOTIDE SEQUENCE [LARGE SCALE GENOMIC DNA]</scope>
</reference>
<dbReference type="SUPFAM" id="SSF53756">
    <property type="entry name" value="UDP-Glycosyltransferase/glycogen phosphorylase"/>
    <property type="match status" value="1"/>
</dbReference>
<protein>
    <recommendedName>
        <fullName evidence="5">Glycosyltransferase subfamily 4-like N-terminal domain-containing protein</fullName>
    </recommendedName>
</protein>
<dbReference type="Gene3D" id="3.40.50.2000">
    <property type="entry name" value="Glycogen Phosphorylase B"/>
    <property type="match status" value="2"/>
</dbReference>
<dbReference type="AlphaFoldDB" id="A0A1F5H4Z3"/>
<dbReference type="Pfam" id="PF13439">
    <property type="entry name" value="Glyco_transf_4"/>
    <property type="match status" value="1"/>
</dbReference>
<dbReference type="Proteomes" id="UP000177039">
    <property type="component" value="Unassembled WGS sequence"/>
</dbReference>
<evidence type="ECO:0000313" key="3">
    <source>
        <dbReference type="EMBL" id="OGD99236.1"/>
    </source>
</evidence>
<dbReference type="Pfam" id="PF00534">
    <property type="entry name" value="Glycos_transf_1"/>
    <property type="match status" value="1"/>
</dbReference>
<evidence type="ECO:0000259" key="2">
    <source>
        <dbReference type="Pfam" id="PF13439"/>
    </source>
</evidence>
<dbReference type="InterPro" id="IPR028098">
    <property type="entry name" value="Glyco_trans_4-like_N"/>
</dbReference>
<dbReference type="EMBL" id="MFBT01000021">
    <property type="protein sequence ID" value="OGD99236.1"/>
    <property type="molecule type" value="Genomic_DNA"/>
</dbReference>